<gene>
    <name evidence="3" type="ORF">EI291_02840</name>
</gene>
<dbReference type="InterPro" id="IPR006315">
    <property type="entry name" value="OM_autotransptr_brl_dom"/>
</dbReference>
<dbReference type="InterPro" id="IPR036709">
    <property type="entry name" value="Autotransporte_beta_dom_sf"/>
</dbReference>
<feature type="signal peptide" evidence="2">
    <location>
        <begin position="1"/>
        <end position="19"/>
    </location>
</feature>
<organism evidence="3 4">
    <name type="scientific">Hymenobacter rigui</name>
    <dbReference type="NCBI Taxonomy" id="334424"/>
    <lineage>
        <taxon>Bacteria</taxon>
        <taxon>Pseudomonadati</taxon>
        <taxon>Bacteroidota</taxon>
        <taxon>Cytophagia</taxon>
        <taxon>Cytophagales</taxon>
        <taxon>Hymenobacteraceae</taxon>
        <taxon>Hymenobacter</taxon>
    </lineage>
</organism>
<dbReference type="Pfam" id="PF12099">
    <property type="entry name" value="DUF3575"/>
    <property type="match status" value="1"/>
</dbReference>
<feature type="chain" id="PRO_5019262876" evidence="2">
    <location>
        <begin position="20"/>
        <end position="219"/>
    </location>
</feature>
<dbReference type="InterPro" id="IPR021958">
    <property type="entry name" value="DUF3575"/>
</dbReference>
<evidence type="ECO:0000313" key="4">
    <source>
        <dbReference type="Proteomes" id="UP000273500"/>
    </source>
</evidence>
<keyword evidence="2" id="KW-0732">Signal</keyword>
<dbReference type="AlphaFoldDB" id="A0A428KX33"/>
<sequence>MKKLVLSFVLLGGLTTARAQQQPSLQQTPTAPAAPQAAPATSAAPRAVVPTTPARTHVLKTNILSPLVLSGTLFYEQAINSRSSVQLGAFGSFLHAAGTDYTGFGLTPEYRRYLTGEVLNGLYVGSYLRVQHFRLTMDVSDNSGQTAKATGKLTTLGGGLLVGRQWIFGQRFVVDPYLGIGYDAGQLEVSTQGYSQNVFGSVPMRGLGLRPGINLGFAF</sequence>
<name>A0A428KX33_9BACT</name>
<dbReference type="GO" id="GO:0019867">
    <property type="term" value="C:outer membrane"/>
    <property type="evidence" value="ECO:0007669"/>
    <property type="project" value="InterPro"/>
</dbReference>
<feature type="region of interest" description="Disordered" evidence="1">
    <location>
        <begin position="19"/>
        <end position="47"/>
    </location>
</feature>
<comment type="caution">
    <text evidence="3">The sequence shown here is derived from an EMBL/GenBank/DDBJ whole genome shotgun (WGS) entry which is preliminary data.</text>
</comment>
<keyword evidence="4" id="KW-1185">Reference proteome</keyword>
<protein>
    <submittedName>
        <fullName evidence="3">DUF3575 domain-containing protein</fullName>
    </submittedName>
</protein>
<evidence type="ECO:0000256" key="1">
    <source>
        <dbReference type="SAM" id="MobiDB-lite"/>
    </source>
</evidence>
<proteinExistence type="predicted"/>
<evidence type="ECO:0000313" key="3">
    <source>
        <dbReference type="EMBL" id="RSK51265.1"/>
    </source>
</evidence>
<dbReference type="Gene3D" id="2.40.128.130">
    <property type="entry name" value="Autotransporter beta-domain"/>
    <property type="match status" value="1"/>
</dbReference>
<evidence type="ECO:0000256" key="2">
    <source>
        <dbReference type="SAM" id="SignalP"/>
    </source>
</evidence>
<reference evidence="3 4" key="1">
    <citation type="submission" date="2018-12" db="EMBL/GenBank/DDBJ databases">
        <authorList>
            <person name="Feng G."/>
            <person name="Zhu H."/>
        </authorList>
    </citation>
    <scope>NUCLEOTIDE SEQUENCE [LARGE SCALE GENOMIC DNA]</scope>
    <source>
        <strain evidence="3 4">KCTC 12533</strain>
    </source>
</reference>
<dbReference type="RefSeq" id="WP_125417741.1">
    <property type="nucleotide sequence ID" value="NZ_RWIT01000001.1"/>
</dbReference>
<dbReference type="OrthoDB" id="1118958at2"/>
<dbReference type="SUPFAM" id="SSF103515">
    <property type="entry name" value="Autotransporter"/>
    <property type="match status" value="1"/>
</dbReference>
<dbReference type="NCBIfam" id="TIGR01414">
    <property type="entry name" value="autotrans_barl"/>
    <property type="match status" value="1"/>
</dbReference>
<dbReference type="EMBL" id="RWIT01000001">
    <property type="protein sequence ID" value="RSK51265.1"/>
    <property type="molecule type" value="Genomic_DNA"/>
</dbReference>
<accession>A0A428KX33</accession>
<dbReference type="Proteomes" id="UP000273500">
    <property type="component" value="Unassembled WGS sequence"/>
</dbReference>